<accession>A0A3N0YCW7</accession>
<dbReference type="CDD" id="cd02257">
    <property type="entry name" value="Peptidase_C19"/>
    <property type="match status" value="1"/>
</dbReference>
<protein>
    <recommendedName>
        <fullName evidence="2">USP domain-containing protein</fullName>
    </recommendedName>
</protein>
<evidence type="ECO:0000313" key="4">
    <source>
        <dbReference type="Proteomes" id="UP000281406"/>
    </source>
</evidence>
<evidence type="ECO:0000256" key="1">
    <source>
        <dbReference type="SAM" id="MobiDB-lite"/>
    </source>
</evidence>
<reference evidence="3 4" key="1">
    <citation type="submission" date="2018-10" db="EMBL/GenBank/DDBJ databases">
        <title>Genome assembly for a Yunnan-Guizhou Plateau 3E fish, Anabarilius grahami (Regan), and its evolutionary and genetic applications.</title>
        <authorList>
            <person name="Jiang W."/>
        </authorList>
    </citation>
    <scope>NUCLEOTIDE SEQUENCE [LARGE SCALE GENOMIC DNA]</scope>
    <source>
        <strain evidence="3">AG-KIZ</strain>
        <tissue evidence="3">Muscle</tissue>
    </source>
</reference>
<dbReference type="InterPro" id="IPR001394">
    <property type="entry name" value="Peptidase_C19_UCH"/>
</dbReference>
<proteinExistence type="predicted"/>
<evidence type="ECO:0000259" key="2">
    <source>
        <dbReference type="PROSITE" id="PS50235"/>
    </source>
</evidence>
<dbReference type="SUPFAM" id="SSF54001">
    <property type="entry name" value="Cysteine proteinases"/>
    <property type="match status" value="1"/>
</dbReference>
<dbReference type="GO" id="GO:0004843">
    <property type="term" value="F:cysteine-type deubiquitinase activity"/>
    <property type="evidence" value="ECO:0007669"/>
    <property type="project" value="InterPro"/>
</dbReference>
<dbReference type="GO" id="GO:0016579">
    <property type="term" value="P:protein deubiquitination"/>
    <property type="evidence" value="ECO:0007669"/>
    <property type="project" value="InterPro"/>
</dbReference>
<dbReference type="InterPro" id="IPR028889">
    <property type="entry name" value="USP"/>
</dbReference>
<gene>
    <name evidence="3" type="ORF">DPX16_4984</name>
</gene>
<dbReference type="InterPro" id="IPR038765">
    <property type="entry name" value="Papain-like_cys_pep_sf"/>
</dbReference>
<keyword evidence="4" id="KW-1185">Reference proteome</keyword>
<dbReference type="Gene3D" id="3.90.70.10">
    <property type="entry name" value="Cysteine proteinases"/>
    <property type="match status" value="1"/>
</dbReference>
<sequence>MKPAKNLHKPEKPEFAQMNLELICVQTETSFVQQATGTQKHNESKQTHNIMISNSSYNPVSSRKYELYAIVKHKVKPDGSGHYYVDIECGGGNWYRFDDESVSKTPSDEIPPLRYQCYFQQQLL</sequence>
<dbReference type="Pfam" id="PF00443">
    <property type="entry name" value="UCH"/>
    <property type="match status" value="1"/>
</dbReference>
<dbReference type="EMBL" id="RJVU01047001">
    <property type="protein sequence ID" value="ROL44069.1"/>
    <property type="molecule type" value="Genomic_DNA"/>
</dbReference>
<feature type="domain" description="USP" evidence="2">
    <location>
        <begin position="1"/>
        <end position="122"/>
    </location>
</feature>
<dbReference type="OrthoDB" id="333239at2759"/>
<dbReference type="AlphaFoldDB" id="A0A3N0YCW7"/>
<dbReference type="Proteomes" id="UP000281406">
    <property type="component" value="Unassembled WGS sequence"/>
</dbReference>
<organism evidence="3 4">
    <name type="scientific">Anabarilius grahami</name>
    <name type="common">Kanglang fish</name>
    <name type="synonym">Barilius grahami</name>
    <dbReference type="NCBI Taxonomy" id="495550"/>
    <lineage>
        <taxon>Eukaryota</taxon>
        <taxon>Metazoa</taxon>
        <taxon>Chordata</taxon>
        <taxon>Craniata</taxon>
        <taxon>Vertebrata</taxon>
        <taxon>Euteleostomi</taxon>
        <taxon>Actinopterygii</taxon>
        <taxon>Neopterygii</taxon>
        <taxon>Teleostei</taxon>
        <taxon>Ostariophysi</taxon>
        <taxon>Cypriniformes</taxon>
        <taxon>Xenocyprididae</taxon>
        <taxon>Xenocypridinae</taxon>
        <taxon>Xenocypridinae incertae sedis</taxon>
        <taxon>Anabarilius</taxon>
    </lineage>
</organism>
<dbReference type="PROSITE" id="PS50235">
    <property type="entry name" value="USP_3"/>
    <property type="match status" value="1"/>
</dbReference>
<comment type="caution">
    <text evidence="3">The sequence shown here is derived from an EMBL/GenBank/DDBJ whole genome shotgun (WGS) entry which is preliminary data.</text>
</comment>
<evidence type="ECO:0000313" key="3">
    <source>
        <dbReference type="EMBL" id="ROL44069.1"/>
    </source>
</evidence>
<feature type="region of interest" description="Disordered" evidence="1">
    <location>
        <begin position="35"/>
        <end position="55"/>
    </location>
</feature>
<name>A0A3N0YCW7_ANAGA</name>